<keyword evidence="2" id="KW-0472">Membrane</keyword>
<dbReference type="Pfam" id="PF09423">
    <property type="entry name" value="PhoD"/>
    <property type="match status" value="1"/>
</dbReference>
<dbReference type="HOGENOM" id="CLU_013967_1_0_1"/>
<evidence type="ECO:0000256" key="2">
    <source>
        <dbReference type="SAM" id="Phobius"/>
    </source>
</evidence>
<dbReference type="CDD" id="cd07389">
    <property type="entry name" value="MPP_PhoD"/>
    <property type="match status" value="1"/>
</dbReference>
<keyword evidence="5" id="KW-1185">Reference proteome</keyword>
<evidence type="ECO:0000313" key="4">
    <source>
        <dbReference type="EMBL" id="KDN50353.1"/>
    </source>
</evidence>
<feature type="transmembrane region" description="Helical" evidence="2">
    <location>
        <begin position="64"/>
        <end position="83"/>
    </location>
</feature>
<dbReference type="AlphaFoldDB" id="A0A066WCX5"/>
<evidence type="ECO:0000256" key="1">
    <source>
        <dbReference type="SAM" id="MobiDB-lite"/>
    </source>
</evidence>
<feature type="transmembrane region" description="Helical" evidence="2">
    <location>
        <begin position="151"/>
        <end position="168"/>
    </location>
</feature>
<feature type="region of interest" description="Disordered" evidence="1">
    <location>
        <begin position="93"/>
        <end position="134"/>
    </location>
</feature>
<keyword evidence="2" id="KW-0812">Transmembrane</keyword>
<dbReference type="InterPro" id="IPR029052">
    <property type="entry name" value="Metallo-depent_PP-like"/>
</dbReference>
<dbReference type="SUPFAM" id="SSF56300">
    <property type="entry name" value="Metallo-dependent phosphatases"/>
    <property type="match status" value="1"/>
</dbReference>
<dbReference type="InParanoid" id="A0A066WCX5"/>
<dbReference type="OMA" id="FPYHPAQ"/>
<dbReference type="InterPro" id="IPR038607">
    <property type="entry name" value="PhoD-like_sf"/>
</dbReference>
<dbReference type="EMBL" id="JMSN01000019">
    <property type="protein sequence ID" value="KDN50353.1"/>
    <property type="molecule type" value="Genomic_DNA"/>
</dbReference>
<dbReference type="OrthoDB" id="2100241at2759"/>
<dbReference type="Proteomes" id="UP000027361">
    <property type="component" value="Unassembled WGS sequence"/>
</dbReference>
<reference evidence="4 5" key="1">
    <citation type="submission" date="2014-05" db="EMBL/GenBank/DDBJ databases">
        <title>Draft genome sequence of a rare smut relative, Tilletiaria anomala UBC 951.</title>
        <authorList>
            <consortium name="DOE Joint Genome Institute"/>
            <person name="Toome M."/>
            <person name="Kuo A."/>
            <person name="Henrissat B."/>
            <person name="Lipzen A."/>
            <person name="Tritt A."/>
            <person name="Yoshinaga Y."/>
            <person name="Zane M."/>
            <person name="Barry K."/>
            <person name="Grigoriev I.V."/>
            <person name="Spatafora J.W."/>
            <person name="Aimea M.C."/>
        </authorList>
    </citation>
    <scope>NUCLEOTIDE SEQUENCE [LARGE SCALE GENOMIC DNA]</scope>
    <source>
        <strain evidence="4 5">UBC 951</strain>
    </source>
</reference>
<accession>A0A066WCX5</accession>
<organism evidence="4 5">
    <name type="scientific">Tilletiaria anomala (strain ATCC 24038 / CBS 436.72 / UBC 951)</name>
    <dbReference type="NCBI Taxonomy" id="1037660"/>
    <lineage>
        <taxon>Eukaryota</taxon>
        <taxon>Fungi</taxon>
        <taxon>Dikarya</taxon>
        <taxon>Basidiomycota</taxon>
        <taxon>Ustilaginomycotina</taxon>
        <taxon>Exobasidiomycetes</taxon>
        <taxon>Georgefischeriales</taxon>
        <taxon>Tilletiariaceae</taxon>
        <taxon>Tilletiaria</taxon>
    </lineage>
</organism>
<dbReference type="PANTHER" id="PTHR43606">
    <property type="entry name" value="PHOSPHATASE, PUTATIVE (AFU_ORTHOLOGUE AFUA_6G08710)-RELATED"/>
    <property type="match status" value="1"/>
</dbReference>
<protein>
    <recommendedName>
        <fullName evidence="3">PhoD-like phosphatase metallophosphatase domain-containing protein</fullName>
    </recommendedName>
</protein>
<comment type="caution">
    <text evidence="4">The sequence shown here is derived from an EMBL/GenBank/DDBJ whole genome shotgun (WGS) entry which is preliminary data.</text>
</comment>
<gene>
    <name evidence="4" type="ORF">K437DRAFT_64978</name>
</gene>
<dbReference type="Gene3D" id="3.60.21.70">
    <property type="entry name" value="PhoD-like phosphatase"/>
    <property type="match status" value="1"/>
</dbReference>
<evidence type="ECO:0000259" key="3">
    <source>
        <dbReference type="Pfam" id="PF09423"/>
    </source>
</evidence>
<dbReference type="STRING" id="1037660.A0A066WCX5"/>
<dbReference type="InterPro" id="IPR018946">
    <property type="entry name" value="PhoD-like_MPP"/>
</dbReference>
<sequence length="789" mass="88648">MTHGMAGLMPDAESRHPIASLQDEQDGHASCSGRRATWLMSIQTLSSSLLRLMVYVFLRWIPTSIVVKPIPIAYLLYLGAYLLNRARSHEPVEQNERAVESVTANSNPENPAVSTPSQKGTAQSRDAKAAAAQAPGNCGRRGVLVKRKRRIGIFDALFALLFGSLSSSSTLNKLVLLLNTLAFAWFADSVLSPIAFPSHWEHHLHFFRTGAIGPTFAKLHIRYPFPFGESAYSSNESAPITSIDGLPVYTESDPVILSNPEPMRVIYREALSNSISSSSPSKVAVKEAHRWERGPLLRLTPDSDWTATAQLSDLWPATEYEWSVVFAHNHTRPREERVQRFVTFPDPMLSRARAGTAKTVVGPTAWREDEDQNPLDDPNHFTFATSSCVKPDFPWNPSQFILWHWLFHLFGYGRAGTSNPAVRNRIQGFDMLADRAIESRRRLGHPALRFFMSLGDTIYADVPVWGGANISKYRNLYRNLFASQSFRRVYEKIPVIGIYDDHEAKNNWSGGSDDEDIQAAIPVATQSWQEYIGGANPDNTLQEGTREHWYTFRYGDTAFFVMDVRKHRTSMEHEDNAGKQVLGDKQKVALFQWLSAVNSSSTTFKFIVSSVPFTSLWGGKLDVDGSKDSWAAYLTERDELLEVMHYVPNVIVLSGDRHEFAATALAKRKSEEEENESYTLWPVTEFSTSPLNMFYLPIRTLGQENGRGATGQEKLLKYIPDGNVKWTEFEVDTRDHLQPIVRATVMVDGKEAWRVDIVGKPVVSAPKQAVGGLAKTLLELLGFKSRKWF</sequence>
<dbReference type="RefSeq" id="XP_013244478.1">
    <property type="nucleotide sequence ID" value="XM_013389024.1"/>
</dbReference>
<feature type="domain" description="PhoD-like phosphatase metallophosphatase" evidence="3">
    <location>
        <begin position="447"/>
        <end position="701"/>
    </location>
</feature>
<dbReference type="PANTHER" id="PTHR43606:SF2">
    <property type="entry name" value="ALKALINE PHOSPHATASE FAMILY PROTEIN (AFU_ORTHOLOGUE AFUA_5G03860)"/>
    <property type="match status" value="1"/>
</dbReference>
<dbReference type="GeneID" id="25267682"/>
<name>A0A066WCX5_TILAU</name>
<feature type="compositionally biased region" description="Polar residues" evidence="1">
    <location>
        <begin position="102"/>
        <end position="124"/>
    </location>
</feature>
<proteinExistence type="predicted"/>
<keyword evidence="2" id="KW-1133">Transmembrane helix</keyword>
<dbReference type="InterPro" id="IPR052900">
    <property type="entry name" value="Phospholipid_Metab_Enz"/>
</dbReference>
<evidence type="ECO:0000313" key="5">
    <source>
        <dbReference type="Proteomes" id="UP000027361"/>
    </source>
</evidence>